<reference evidence="1 2" key="1">
    <citation type="submission" date="2018-07" db="EMBL/GenBank/DDBJ databases">
        <title>Genome sequence of Nitratireductor thuwali#1536.</title>
        <authorList>
            <person name="Michoud G."/>
            <person name="Merlino G."/>
            <person name="Sefrji F.O."/>
            <person name="Daffonchio D."/>
        </authorList>
    </citation>
    <scope>NUCLEOTIDE SEQUENCE [LARGE SCALE GENOMIC DNA]</scope>
    <source>
        <strain evidence="2">Nit1536</strain>
    </source>
</reference>
<protein>
    <submittedName>
        <fullName evidence="1">Uncharacterized protein</fullName>
    </submittedName>
</protein>
<dbReference type="EMBL" id="CP030941">
    <property type="protein sequence ID" value="UUP15832.1"/>
    <property type="molecule type" value="Genomic_DNA"/>
</dbReference>
<name>A0ABY5MDF2_9HYPH</name>
<sequence>MGLGRRDPYQRAETLDYLQSILRQFRAMAAAEGCEMLVYFLEMAYVEANDLLREERAALLDEISPPLEVAHQQ</sequence>
<evidence type="ECO:0000313" key="2">
    <source>
        <dbReference type="Proteomes" id="UP001342418"/>
    </source>
</evidence>
<organism evidence="1 2">
    <name type="scientific">Nitratireductor thuwali</name>
    <dbReference type="NCBI Taxonomy" id="2267699"/>
    <lineage>
        <taxon>Bacteria</taxon>
        <taxon>Pseudomonadati</taxon>
        <taxon>Pseudomonadota</taxon>
        <taxon>Alphaproteobacteria</taxon>
        <taxon>Hyphomicrobiales</taxon>
        <taxon>Phyllobacteriaceae</taxon>
        <taxon>Nitratireductor</taxon>
    </lineage>
</organism>
<accession>A0ABY5MDF2</accession>
<dbReference type="RefSeq" id="WP_338528313.1">
    <property type="nucleotide sequence ID" value="NZ_CP030941.1"/>
</dbReference>
<dbReference type="Proteomes" id="UP001342418">
    <property type="component" value="Chromosome"/>
</dbReference>
<keyword evidence="2" id="KW-1185">Reference proteome</keyword>
<evidence type="ECO:0000313" key="1">
    <source>
        <dbReference type="EMBL" id="UUP15832.1"/>
    </source>
</evidence>
<gene>
    <name evidence="1" type="ORF">NTH_00271</name>
</gene>
<proteinExistence type="predicted"/>